<feature type="site" description="Interaction with DNA substrate" evidence="7">
    <location>
        <position position="249"/>
    </location>
</feature>
<dbReference type="Proteomes" id="UP000229749">
    <property type="component" value="Unassembled WGS sequence"/>
</dbReference>
<dbReference type="Pfam" id="PF03372">
    <property type="entry name" value="Exo_endo_phos"/>
    <property type="match status" value="1"/>
</dbReference>
<evidence type="ECO:0000256" key="2">
    <source>
        <dbReference type="ARBA" id="ARBA00022723"/>
    </source>
</evidence>
<evidence type="ECO:0000256" key="7">
    <source>
        <dbReference type="PIRSR" id="PIRSR604808-3"/>
    </source>
</evidence>
<organism evidence="9 10">
    <name type="scientific">Candidatus Uhrbacteria bacterium CG_4_9_14_3_um_filter_36_7</name>
    <dbReference type="NCBI Taxonomy" id="1975033"/>
    <lineage>
        <taxon>Bacteria</taxon>
        <taxon>Candidatus Uhriibacteriota</taxon>
    </lineage>
</organism>
<feature type="active site" evidence="5">
    <location>
        <position position="111"/>
    </location>
</feature>
<feature type="site" description="Transition state stabilizer" evidence="7">
    <location>
        <position position="153"/>
    </location>
</feature>
<dbReference type="GO" id="GO:0046872">
    <property type="term" value="F:metal ion binding"/>
    <property type="evidence" value="ECO:0007669"/>
    <property type="project" value="UniProtKB-KW"/>
</dbReference>
<feature type="domain" description="Endonuclease/exonuclease/phosphatase" evidence="8">
    <location>
        <begin position="7"/>
        <end position="249"/>
    </location>
</feature>
<name>A0A2M7XIL5_9BACT</name>
<feature type="binding site" evidence="6">
    <location>
        <position position="151"/>
    </location>
    <ligand>
        <name>Mg(2+)</name>
        <dbReference type="ChEBI" id="CHEBI:18420"/>
        <label>1</label>
    </ligand>
</feature>
<keyword evidence="3" id="KW-0378">Hydrolase</keyword>
<evidence type="ECO:0000256" key="1">
    <source>
        <dbReference type="ARBA" id="ARBA00007092"/>
    </source>
</evidence>
<dbReference type="Gene3D" id="3.60.10.10">
    <property type="entry name" value="Endonuclease/exonuclease/phosphatase"/>
    <property type="match status" value="1"/>
</dbReference>
<dbReference type="InterPro" id="IPR004808">
    <property type="entry name" value="AP_endonuc_1"/>
</dbReference>
<dbReference type="NCBIfam" id="TIGR00195">
    <property type="entry name" value="exoDNase_III"/>
    <property type="match status" value="1"/>
</dbReference>
<dbReference type="PROSITE" id="PS51435">
    <property type="entry name" value="AP_NUCLEASE_F1_4"/>
    <property type="match status" value="1"/>
</dbReference>
<dbReference type="InterPro" id="IPR036691">
    <property type="entry name" value="Endo/exonu/phosph_ase_sf"/>
</dbReference>
<feature type="active site" description="Proton acceptor" evidence="5">
    <location>
        <position position="249"/>
    </location>
</feature>
<dbReference type="GO" id="GO:0003906">
    <property type="term" value="F:DNA-(apurinic or apyrimidinic site) endonuclease activity"/>
    <property type="evidence" value="ECO:0007669"/>
    <property type="project" value="TreeGrafter"/>
</dbReference>
<feature type="binding site" evidence="6">
    <location>
        <position position="248"/>
    </location>
    <ligand>
        <name>Mg(2+)</name>
        <dbReference type="ChEBI" id="CHEBI:18420"/>
        <label>1</label>
    </ligand>
</feature>
<sequence>MSYKLIISWNVNGIRAMIKKNFLTWLLETNPEILCLQETKAHPDQLTHEILHPNGYFGIWNAAQKRGYSGVATLSKIKPLMEISHFGEDILDEEGRIILTEYKDFYLFNIYFPNGGRDEIRLAYKLRFYDRFFLLLKEYERKKKPIIFCGDVNTAHHSIDLSRSKENENISGFLPIERAWLDKITDYGYVDVFRHFYPDKKDQYTWWDMKTHARARNVGWRLDYFWVQEKFLSKIKDAFILSDVFGSDHCPVGIKIDAEL</sequence>
<dbReference type="GO" id="GO:0008311">
    <property type="term" value="F:double-stranded DNA 3'-5' DNA exonuclease activity"/>
    <property type="evidence" value="ECO:0007669"/>
    <property type="project" value="TreeGrafter"/>
</dbReference>
<protein>
    <submittedName>
        <fullName evidence="9">Exodeoxyribonuclease III</fullName>
    </submittedName>
</protein>
<evidence type="ECO:0000256" key="3">
    <source>
        <dbReference type="ARBA" id="ARBA00022801"/>
    </source>
</evidence>
<comment type="caution">
    <text evidence="9">The sequence shown here is derived from an EMBL/GenBank/DDBJ whole genome shotgun (WGS) entry which is preliminary data.</text>
</comment>
<feature type="active site" description="Proton donor/acceptor" evidence="5">
    <location>
        <position position="151"/>
    </location>
</feature>
<feature type="site" description="Important for catalytic activity" evidence="7">
    <location>
        <position position="223"/>
    </location>
</feature>
<evidence type="ECO:0000256" key="4">
    <source>
        <dbReference type="ARBA" id="ARBA00022842"/>
    </source>
</evidence>
<keyword evidence="6" id="KW-0464">Manganese</keyword>
<gene>
    <name evidence="9" type="primary">xth</name>
    <name evidence="9" type="ORF">CO172_00100</name>
</gene>
<accession>A0A2M7XIL5</accession>
<dbReference type="AlphaFoldDB" id="A0A2M7XIL5"/>
<evidence type="ECO:0000313" key="10">
    <source>
        <dbReference type="Proteomes" id="UP000229749"/>
    </source>
</evidence>
<keyword evidence="2 6" id="KW-0479">Metal-binding</keyword>
<dbReference type="GO" id="GO:0008081">
    <property type="term" value="F:phosphoric diester hydrolase activity"/>
    <property type="evidence" value="ECO:0007669"/>
    <property type="project" value="TreeGrafter"/>
</dbReference>
<comment type="cofactor">
    <cofactor evidence="6">
        <name>Mg(2+)</name>
        <dbReference type="ChEBI" id="CHEBI:18420"/>
    </cofactor>
    <cofactor evidence="6">
        <name>Mn(2+)</name>
        <dbReference type="ChEBI" id="CHEBI:29035"/>
    </cofactor>
    <text evidence="6">Probably binds two magnesium or manganese ions per subunit.</text>
</comment>
<evidence type="ECO:0000256" key="5">
    <source>
        <dbReference type="PIRSR" id="PIRSR604808-1"/>
    </source>
</evidence>
<evidence type="ECO:0000259" key="8">
    <source>
        <dbReference type="Pfam" id="PF03372"/>
    </source>
</evidence>
<dbReference type="PANTHER" id="PTHR22748">
    <property type="entry name" value="AP ENDONUCLEASE"/>
    <property type="match status" value="1"/>
</dbReference>
<evidence type="ECO:0000313" key="9">
    <source>
        <dbReference type="EMBL" id="PJA47782.1"/>
    </source>
</evidence>
<dbReference type="InterPro" id="IPR005135">
    <property type="entry name" value="Endo/exonuclease/phosphatase"/>
</dbReference>
<comment type="similarity">
    <text evidence="1">Belongs to the DNA repair enzymes AP/ExoA family.</text>
</comment>
<dbReference type="NCBIfam" id="TIGR00633">
    <property type="entry name" value="xth"/>
    <property type="match status" value="1"/>
</dbReference>
<keyword evidence="4 6" id="KW-0460">Magnesium</keyword>
<dbReference type="SUPFAM" id="SSF56219">
    <property type="entry name" value="DNase I-like"/>
    <property type="match status" value="1"/>
</dbReference>
<feature type="binding site" evidence="6">
    <location>
        <position position="10"/>
    </location>
    <ligand>
        <name>Mg(2+)</name>
        <dbReference type="ChEBI" id="CHEBI:18420"/>
        <label>1</label>
    </ligand>
</feature>
<feature type="binding site" evidence="6">
    <location>
        <position position="38"/>
    </location>
    <ligand>
        <name>Mg(2+)</name>
        <dbReference type="ChEBI" id="CHEBI:18420"/>
        <label>1</label>
    </ligand>
</feature>
<proteinExistence type="inferred from homology"/>
<dbReference type="EMBL" id="PFWS01000002">
    <property type="protein sequence ID" value="PJA47782.1"/>
    <property type="molecule type" value="Genomic_DNA"/>
</dbReference>
<dbReference type="PANTHER" id="PTHR22748:SF6">
    <property type="entry name" value="DNA-(APURINIC OR APYRIMIDINIC SITE) ENDONUCLEASE"/>
    <property type="match status" value="1"/>
</dbReference>
<reference evidence="10" key="1">
    <citation type="submission" date="2017-09" db="EMBL/GenBank/DDBJ databases">
        <title>Depth-based differentiation of microbial function through sediment-hosted aquifers and enrichment of novel symbionts in the deep terrestrial subsurface.</title>
        <authorList>
            <person name="Probst A.J."/>
            <person name="Ladd B."/>
            <person name="Jarett J.K."/>
            <person name="Geller-Mcgrath D.E."/>
            <person name="Sieber C.M.K."/>
            <person name="Emerson J.B."/>
            <person name="Anantharaman K."/>
            <person name="Thomas B.C."/>
            <person name="Malmstrom R."/>
            <person name="Stieglmeier M."/>
            <person name="Klingl A."/>
            <person name="Woyke T."/>
            <person name="Ryan C.M."/>
            <person name="Banfield J.F."/>
        </authorList>
    </citation>
    <scope>NUCLEOTIDE SEQUENCE [LARGE SCALE GENOMIC DNA]</scope>
</reference>
<feature type="binding site" evidence="6">
    <location>
        <position position="153"/>
    </location>
    <ligand>
        <name>Mg(2+)</name>
        <dbReference type="ChEBI" id="CHEBI:18420"/>
        <label>1</label>
    </ligand>
</feature>
<evidence type="ECO:0000256" key="6">
    <source>
        <dbReference type="PIRSR" id="PIRSR604808-2"/>
    </source>
</evidence>
<feature type="binding site" evidence="6">
    <location>
        <position position="249"/>
    </location>
    <ligand>
        <name>Mg(2+)</name>
        <dbReference type="ChEBI" id="CHEBI:18420"/>
        <label>1</label>
    </ligand>
</feature>
<dbReference type="GO" id="GO:0006284">
    <property type="term" value="P:base-excision repair"/>
    <property type="evidence" value="ECO:0007669"/>
    <property type="project" value="TreeGrafter"/>
</dbReference>
<dbReference type="FunFam" id="3.60.10.10:FF:000026">
    <property type="entry name" value="Exodeoxyribonuclease III"/>
    <property type="match status" value="1"/>
</dbReference>